<dbReference type="Proteomes" id="UP001232725">
    <property type="component" value="Unassembled WGS sequence"/>
</dbReference>
<keyword evidence="3" id="KW-1185">Reference proteome</keyword>
<feature type="domain" description="Suppressor of fused-like" evidence="1">
    <location>
        <begin position="37"/>
        <end position="192"/>
    </location>
</feature>
<organism evidence="2 3">
    <name type="scientific">Arthrobacter horti</name>
    <dbReference type="NCBI Taxonomy" id="3068273"/>
    <lineage>
        <taxon>Bacteria</taxon>
        <taxon>Bacillati</taxon>
        <taxon>Actinomycetota</taxon>
        <taxon>Actinomycetes</taxon>
        <taxon>Micrococcales</taxon>
        <taxon>Micrococcaceae</taxon>
        <taxon>Arthrobacter</taxon>
    </lineage>
</organism>
<name>A0ABT9IT31_9MICC</name>
<protein>
    <submittedName>
        <fullName evidence="2">Suppressor of fused domain protein</fullName>
    </submittedName>
</protein>
<reference evidence="2 3" key="1">
    <citation type="submission" date="2023-08" db="EMBL/GenBank/DDBJ databases">
        <title>Arthrobacter horti sp. nov., isolated from forest soil.</title>
        <authorList>
            <person name="Park M."/>
        </authorList>
    </citation>
    <scope>NUCLEOTIDE SEQUENCE [LARGE SCALE GENOMIC DNA]</scope>
    <source>
        <strain evidence="2 3">YJM1</strain>
    </source>
</reference>
<dbReference type="InterPro" id="IPR020941">
    <property type="entry name" value="SUFU-like_domain"/>
</dbReference>
<dbReference type="EMBL" id="JAVALS010000026">
    <property type="protein sequence ID" value="MDP5228743.1"/>
    <property type="molecule type" value="Genomic_DNA"/>
</dbReference>
<gene>
    <name evidence="2" type="ORF">Q9R02_16440</name>
</gene>
<proteinExistence type="predicted"/>
<accession>A0ABT9IT31</accession>
<dbReference type="RefSeq" id="WP_305997787.1">
    <property type="nucleotide sequence ID" value="NZ_JAVALS010000026.1"/>
</dbReference>
<comment type="caution">
    <text evidence="2">The sequence shown here is derived from an EMBL/GenBank/DDBJ whole genome shotgun (WGS) entry which is preliminary data.</text>
</comment>
<evidence type="ECO:0000313" key="3">
    <source>
        <dbReference type="Proteomes" id="UP001232725"/>
    </source>
</evidence>
<evidence type="ECO:0000313" key="2">
    <source>
        <dbReference type="EMBL" id="MDP5228743.1"/>
    </source>
</evidence>
<evidence type="ECO:0000259" key="1">
    <source>
        <dbReference type="Pfam" id="PF05076"/>
    </source>
</evidence>
<dbReference type="Pfam" id="PF05076">
    <property type="entry name" value="SUFU"/>
    <property type="match status" value="1"/>
</dbReference>
<sequence>MTSSSEHEAPDLIAHFEYTLGLIQRGWSVDPDRVKMPFQIVQFASGSDEDSVGYATLGLSRHLLESAASDRTIRQELLMLAPKKMKPDFPVGLLHQLGSMVLGTHKALLRGNVIGPANALVPGSELTALYVASPVYFPDEFATFTDDDGDVVVAWLVPISTGEADFVWHHGWGAFEDLLLEQDPDLVDFDRPEMKLWPVR</sequence>